<protein>
    <submittedName>
        <fullName evidence="1">Smr/MutS family protein</fullName>
    </submittedName>
</protein>
<proteinExistence type="predicted"/>
<keyword evidence="2" id="KW-1185">Reference proteome</keyword>
<dbReference type="InterPro" id="IPR036063">
    <property type="entry name" value="Smr_dom_sf"/>
</dbReference>
<evidence type="ECO:0000313" key="1">
    <source>
        <dbReference type="EMBL" id="MBN4068567.1"/>
    </source>
</evidence>
<name>A0ABS3AXF7_9BACT</name>
<dbReference type="Proteomes" id="UP000717534">
    <property type="component" value="Unassembled WGS sequence"/>
</dbReference>
<evidence type="ECO:0000313" key="2">
    <source>
        <dbReference type="Proteomes" id="UP000717534"/>
    </source>
</evidence>
<organism evidence="1 2">
    <name type="scientific">Desulfotalea psychrophila</name>
    <dbReference type="NCBI Taxonomy" id="84980"/>
    <lineage>
        <taxon>Bacteria</taxon>
        <taxon>Pseudomonadati</taxon>
        <taxon>Thermodesulfobacteriota</taxon>
        <taxon>Desulfobulbia</taxon>
        <taxon>Desulfobulbales</taxon>
        <taxon>Desulfocapsaceae</taxon>
        <taxon>Desulfotalea</taxon>
    </lineage>
</organism>
<gene>
    <name evidence="1" type="ORF">JYU06_03480</name>
</gene>
<comment type="caution">
    <text evidence="1">The sequence shown here is derived from an EMBL/GenBank/DDBJ whole genome shotgun (WGS) entry which is preliminary data.</text>
</comment>
<reference evidence="1 2" key="1">
    <citation type="submission" date="2021-02" db="EMBL/GenBank/DDBJ databases">
        <title>Activity-based single-cell genomes from oceanic crustal fluid captures similar information to metagenomic and metatranscriptomic surveys with orders of magnitude less sampling.</title>
        <authorList>
            <person name="D'Angelo T.S."/>
            <person name="Orcutt B.N."/>
        </authorList>
    </citation>
    <scope>NUCLEOTIDE SEQUENCE [LARGE SCALE GENOMIC DNA]</scope>
    <source>
        <strain evidence="1">AH-315-G02</strain>
    </source>
</reference>
<accession>A0ABS3AXF7</accession>
<dbReference type="EMBL" id="JAFITO010000025">
    <property type="protein sequence ID" value="MBN4068567.1"/>
    <property type="molecule type" value="Genomic_DNA"/>
</dbReference>
<dbReference type="Gene3D" id="3.30.1370.110">
    <property type="match status" value="1"/>
</dbReference>
<sequence length="153" mass="17252">MKSCQICGNGIDFRSVRCPYCGSEQKGEEQSESKPGKIQFLQKTINLEQGLPTVQQALIKLEQEITTARLEKIRVLTLIHGYGSTGKGGAIRLECRRTLDYLRSKGEIAQVIYGEDFSRRHGSVKQLLSRFPDLSRHPHLNNHNKGISIVLLF</sequence>